<organism evidence="1 2">
    <name type="scientific">Pseudocercospora musae</name>
    <dbReference type="NCBI Taxonomy" id="113226"/>
    <lineage>
        <taxon>Eukaryota</taxon>
        <taxon>Fungi</taxon>
        <taxon>Dikarya</taxon>
        <taxon>Ascomycota</taxon>
        <taxon>Pezizomycotina</taxon>
        <taxon>Dothideomycetes</taxon>
        <taxon>Dothideomycetidae</taxon>
        <taxon>Mycosphaerellales</taxon>
        <taxon>Mycosphaerellaceae</taxon>
        <taxon>Pseudocercospora</taxon>
    </lineage>
</organism>
<evidence type="ECO:0000313" key="1">
    <source>
        <dbReference type="EMBL" id="KXS96543.1"/>
    </source>
</evidence>
<comment type="caution">
    <text evidence="1">The sequence shown here is derived from an EMBL/GenBank/DDBJ whole genome shotgun (WGS) entry which is preliminary data.</text>
</comment>
<keyword evidence="2" id="KW-1185">Reference proteome</keyword>
<dbReference type="Proteomes" id="UP000073492">
    <property type="component" value="Unassembled WGS sequence"/>
</dbReference>
<accession>A0A139H257</accession>
<evidence type="ECO:0000313" key="2">
    <source>
        <dbReference type="Proteomes" id="UP000073492"/>
    </source>
</evidence>
<protein>
    <submittedName>
        <fullName evidence="1">Uncharacterized protein</fullName>
    </submittedName>
</protein>
<dbReference type="AlphaFoldDB" id="A0A139H257"/>
<dbReference type="EMBL" id="LFZO01000828">
    <property type="protein sequence ID" value="KXS96543.1"/>
    <property type="molecule type" value="Genomic_DNA"/>
</dbReference>
<reference evidence="1 2" key="1">
    <citation type="submission" date="2015-07" db="EMBL/GenBank/DDBJ databases">
        <title>Comparative genomics of the Sigatoka disease complex on banana suggests a link between parallel evolutionary changes in Pseudocercospora fijiensis and Pseudocercospora eumusae and increased virulence on the banana host.</title>
        <authorList>
            <person name="Chang T.-C."/>
            <person name="Salvucci A."/>
            <person name="Crous P.W."/>
            <person name="Stergiopoulos I."/>
        </authorList>
    </citation>
    <scope>NUCLEOTIDE SEQUENCE [LARGE SCALE GENOMIC DNA]</scope>
    <source>
        <strain evidence="1 2">CBS 116634</strain>
    </source>
</reference>
<sequence>MSRCTFSQDGVLSIITHSAKSDTGQDCTEAETIWAYRGLTPAVDADVPEEAMPLGTQLAVRQITTRVVLMNAASKLQPTAYFALSPRTGPCVGAWSAPAGKKL</sequence>
<name>A0A139H257_9PEZI</name>
<proteinExistence type="predicted"/>
<gene>
    <name evidence="1" type="ORF">AC579_4616</name>
</gene>